<feature type="domain" description="Wntless-like transmembrane" evidence="7">
    <location>
        <begin position="264"/>
        <end position="504"/>
    </location>
</feature>
<dbReference type="EMBL" id="JAKCXM010000116">
    <property type="protein sequence ID" value="KAJ0401847.1"/>
    <property type="molecule type" value="Genomic_DNA"/>
</dbReference>
<evidence type="ECO:0000256" key="2">
    <source>
        <dbReference type="ARBA" id="ARBA00022692"/>
    </source>
</evidence>
<organism evidence="8 9">
    <name type="scientific">Pythium insidiosum</name>
    <name type="common">Pythiosis disease agent</name>
    <dbReference type="NCBI Taxonomy" id="114742"/>
    <lineage>
        <taxon>Eukaryota</taxon>
        <taxon>Sar</taxon>
        <taxon>Stramenopiles</taxon>
        <taxon>Oomycota</taxon>
        <taxon>Peronosporomycetes</taxon>
        <taxon>Pythiales</taxon>
        <taxon>Pythiaceae</taxon>
        <taxon>Pythium</taxon>
    </lineage>
</organism>
<feature type="region of interest" description="Disordered" evidence="5">
    <location>
        <begin position="514"/>
        <end position="534"/>
    </location>
</feature>
<feature type="transmembrane region" description="Helical" evidence="6">
    <location>
        <begin position="30"/>
        <end position="52"/>
    </location>
</feature>
<evidence type="ECO:0000313" key="8">
    <source>
        <dbReference type="EMBL" id="KAJ0401847.1"/>
    </source>
</evidence>
<feature type="transmembrane region" description="Helical" evidence="6">
    <location>
        <begin position="415"/>
        <end position="438"/>
    </location>
</feature>
<dbReference type="Proteomes" id="UP001209570">
    <property type="component" value="Unassembled WGS sequence"/>
</dbReference>
<reference evidence="8" key="1">
    <citation type="submission" date="2021-12" db="EMBL/GenBank/DDBJ databases">
        <title>Prjna785345.</title>
        <authorList>
            <person name="Rujirawat T."/>
            <person name="Krajaejun T."/>
        </authorList>
    </citation>
    <scope>NUCLEOTIDE SEQUENCE</scope>
    <source>
        <strain evidence="8">Pi057C3</strain>
    </source>
</reference>
<feature type="compositionally biased region" description="Basic and acidic residues" evidence="5">
    <location>
        <begin position="514"/>
        <end position="523"/>
    </location>
</feature>
<dbReference type="InterPro" id="IPR047843">
    <property type="entry name" value="WLS-like_TM"/>
</dbReference>
<dbReference type="PANTHER" id="PTHR31918">
    <property type="entry name" value="TRANSMEMBRANE PROTEIN 181"/>
    <property type="match status" value="1"/>
</dbReference>
<comment type="subcellular location">
    <subcellularLocation>
        <location evidence="1">Membrane</location>
        <topology evidence="1">Multi-pass membrane protein</topology>
    </subcellularLocation>
</comment>
<protein>
    <recommendedName>
        <fullName evidence="7">Wntless-like transmembrane domain-containing protein</fullName>
    </recommendedName>
</protein>
<feature type="transmembrane region" description="Helical" evidence="6">
    <location>
        <begin position="450"/>
        <end position="470"/>
    </location>
</feature>
<evidence type="ECO:0000256" key="1">
    <source>
        <dbReference type="ARBA" id="ARBA00004141"/>
    </source>
</evidence>
<gene>
    <name evidence="8" type="ORF">P43SY_007781</name>
</gene>
<feature type="transmembrane region" description="Helical" evidence="6">
    <location>
        <begin position="302"/>
        <end position="323"/>
    </location>
</feature>
<dbReference type="PANTHER" id="PTHR31918:SF1">
    <property type="entry name" value="TRANSMEMBRANE PROTEIN 181"/>
    <property type="match status" value="1"/>
</dbReference>
<accession>A0AAD5M4K3</accession>
<evidence type="ECO:0000256" key="5">
    <source>
        <dbReference type="SAM" id="MobiDB-lite"/>
    </source>
</evidence>
<feature type="transmembrane region" description="Helical" evidence="6">
    <location>
        <begin position="269"/>
        <end position="290"/>
    </location>
</feature>
<sequence>MKAAASAIARENGRVDGSFMRLEVISMLKLAYLSFIATLLVALFVSLGYLAAPEVAKSDWTTADARCTSEFSLDLLTRCADQHDVRLPATVGNSSGAVVDTLLKLPVVSQVNVLTCMLELCSSQTMRPVAVDDPEMLRFAHYSFRIDGVRQRNRYFYLEVSIPNGDTTTDHAIDLNVIPQVRGFYRNKTRDLVPVPLLPASRVLPIHVDCRKGAIMCDSAFFLRFTDIVYEQYKVDVLFNATASDVPLPFNGRDPQFRKTWGSAAFTNWMIGVKMFFLVLAIAMVVWYNAKLNMLSLREQNLEQGWVVALGASLVLFNDPFYIAEAATGGDAFRLLSLLFQVTFFQMLLLFWLVALDNMRLQGRESGVSNACFFVPKVLFITVFWFFMVLYYGYIKFYGNNDLTWDPLATNARFSHLRAFVGICSVVYLAWFVVLCVLSHKEFKSKRPRYRYLLALSFVLVIVCFAGLGAGSFSPTPRSAGAWTSFMALFNVYVLMLSYLYAPSATTLRNARQRNEMHGKDADPEASPALGDRPGAIDVQDVEAQGLHDENELT</sequence>
<evidence type="ECO:0000256" key="4">
    <source>
        <dbReference type="ARBA" id="ARBA00023136"/>
    </source>
</evidence>
<dbReference type="GO" id="GO:0016020">
    <property type="term" value="C:membrane"/>
    <property type="evidence" value="ECO:0007669"/>
    <property type="project" value="UniProtKB-SubCell"/>
</dbReference>
<keyword evidence="2 6" id="KW-0812">Transmembrane</keyword>
<keyword evidence="4 6" id="KW-0472">Membrane</keyword>
<evidence type="ECO:0000256" key="6">
    <source>
        <dbReference type="SAM" id="Phobius"/>
    </source>
</evidence>
<dbReference type="AlphaFoldDB" id="A0AAD5M4K3"/>
<dbReference type="Pfam" id="PF06664">
    <property type="entry name" value="WLS-like_TM"/>
    <property type="match status" value="1"/>
</dbReference>
<keyword evidence="9" id="KW-1185">Reference proteome</keyword>
<dbReference type="InterPro" id="IPR040416">
    <property type="entry name" value="TMEM181"/>
</dbReference>
<feature type="transmembrane region" description="Helical" evidence="6">
    <location>
        <begin position="482"/>
        <end position="502"/>
    </location>
</feature>
<evidence type="ECO:0000313" key="9">
    <source>
        <dbReference type="Proteomes" id="UP001209570"/>
    </source>
</evidence>
<dbReference type="GO" id="GO:0015643">
    <property type="term" value="F:toxic substance binding"/>
    <property type="evidence" value="ECO:0007669"/>
    <property type="project" value="InterPro"/>
</dbReference>
<feature type="transmembrane region" description="Helical" evidence="6">
    <location>
        <begin position="335"/>
        <end position="356"/>
    </location>
</feature>
<name>A0AAD5M4K3_PYTIN</name>
<evidence type="ECO:0000256" key="3">
    <source>
        <dbReference type="ARBA" id="ARBA00022989"/>
    </source>
</evidence>
<proteinExistence type="predicted"/>
<keyword evidence="3 6" id="KW-1133">Transmembrane helix</keyword>
<feature type="transmembrane region" description="Helical" evidence="6">
    <location>
        <begin position="368"/>
        <end position="395"/>
    </location>
</feature>
<evidence type="ECO:0000259" key="7">
    <source>
        <dbReference type="Pfam" id="PF06664"/>
    </source>
</evidence>
<comment type="caution">
    <text evidence="8">The sequence shown here is derived from an EMBL/GenBank/DDBJ whole genome shotgun (WGS) entry which is preliminary data.</text>
</comment>